<evidence type="ECO:0000313" key="1">
    <source>
        <dbReference type="EMBL" id="OGL98019.1"/>
    </source>
</evidence>
<dbReference type="AlphaFoldDB" id="A0A1F7W5I8"/>
<protein>
    <submittedName>
        <fullName evidence="1">Uncharacterized protein</fullName>
    </submittedName>
</protein>
<proteinExistence type="predicted"/>
<accession>A0A1F7W5I8</accession>
<gene>
    <name evidence="1" type="ORF">A2318_02065</name>
</gene>
<organism evidence="1 2">
    <name type="scientific">Candidatus Uhrbacteria bacterium RIFOXYB2_FULL_45_11</name>
    <dbReference type="NCBI Taxonomy" id="1802421"/>
    <lineage>
        <taxon>Bacteria</taxon>
        <taxon>Candidatus Uhriibacteriota</taxon>
    </lineage>
</organism>
<evidence type="ECO:0000313" key="2">
    <source>
        <dbReference type="Proteomes" id="UP000177331"/>
    </source>
</evidence>
<sequence length="288" mass="32684">MSDNLRSLHRVHWLTEQILAKDDPITLEQVEKFGKNPGVLIPNEAVSLFRLPVERYYMASQWIPDGVGGVIFGGYDQQKSGQHTFICQNREYYVGPVVSVIPLGVYKGAFIRIEKDTTKEDRDQNTKLMYGDKIVLVTALIQHALLRRDGSVLIIRQSGFYSEHLTVNLDSGDSTPCRTTELTYQSLMESPAGIVYGVYRDKNFKLKFGCFEQDSNLNPNDNIRCAVELPGQQFAQVEEARHKMERWVFKSGPHPTFQNVSTIFSHPDHGLCYMGRVGNHIVTMKVPS</sequence>
<comment type="caution">
    <text evidence="1">The sequence shown here is derived from an EMBL/GenBank/DDBJ whole genome shotgun (WGS) entry which is preliminary data.</text>
</comment>
<dbReference type="EMBL" id="MGFD01000032">
    <property type="protein sequence ID" value="OGL98019.1"/>
    <property type="molecule type" value="Genomic_DNA"/>
</dbReference>
<dbReference type="Proteomes" id="UP000177331">
    <property type="component" value="Unassembled WGS sequence"/>
</dbReference>
<reference evidence="1 2" key="1">
    <citation type="journal article" date="2016" name="Nat. Commun.">
        <title>Thousands of microbial genomes shed light on interconnected biogeochemical processes in an aquifer system.</title>
        <authorList>
            <person name="Anantharaman K."/>
            <person name="Brown C.T."/>
            <person name="Hug L.A."/>
            <person name="Sharon I."/>
            <person name="Castelle C.J."/>
            <person name="Probst A.J."/>
            <person name="Thomas B.C."/>
            <person name="Singh A."/>
            <person name="Wilkins M.J."/>
            <person name="Karaoz U."/>
            <person name="Brodie E.L."/>
            <person name="Williams K.H."/>
            <person name="Hubbard S.S."/>
            <person name="Banfield J.F."/>
        </authorList>
    </citation>
    <scope>NUCLEOTIDE SEQUENCE [LARGE SCALE GENOMIC DNA]</scope>
</reference>
<dbReference type="STRING" id="1802421.A2318_02065"/>
<name>A0A1F7W5I8_9BACT</name>